<organism evidence="1 2">
    <name type="scientific">Entamoeba histolytica</name>
    <dbReference type="NCBI Taxonomy" id="5759"/>
    <lineage>
        <taxon>Eukaryota</taxon>
        <taxon>Amoebozoa</taxon>
        <taxon>Evosea</taxon>
        <taxon>Archamoebae</taxon>
        <taxon>Mastigamoebida</taxon>
        <taxon>Entamoebidae</taxon>
        <taxon>Entamoeba</taxon>
    </lineage>
</organism>
<gene>
    <name evidence="1" type="ORF">CL6EHI_056690</name>
</gene>
<dbReference type="OMA" id="TICSYSW"/>
<dbReference type="AlphaFoldDB" id="A0A5K1V5W3"/>
<accession>A0A5K1V5W3</accession>
<sequence length="137" mass="15685">MTTINAVKPHFCPDCHQIMLPRSCGDDLYFVCRRPNCGHFEKAEDPTSFCVYIKNFSETKATTVAADVSKDPTYPKTTKLCPHCGQQHDAVYYYSAHWNYNCSLQINYQCTNCMYSWAEGGIPFDKKEKKEDGSENN</sequence>
<dbReference type="VEuPathDB" id="AmoebaDB:EHI5A_049120"/>
<keyword evidence="1" id="KW-0240">DNA-directed RNA polymerase</keyword>
<keyword evidence="1" id="KW-0804">Transcription</keyword>
<dbReference type="VEuPathDB" id="AmoebaDB:EHI_056690"/>
<proteinExistence type="predicted"/>
<dbReference type="Gene3D" id="2.20.25.10">
    <property type="match status" value="1"/>
</dbReference>
<dbReference type="GO" id="GO:0000428">
    <property type="term" value="C:DNA-directed RNA polymerase complex"/>
    <property type="evidence" value="ECO:0007669"/>
    <property type="project" value="UniProtKB-KW"/>
</dbReference>
<evidence type="ECO:0000313" key="1">
    <source>
        <dbReference type="EMBL" id="GAT98481.1"/>
    </source>
</evidence>
<name>A0A5K1V5W3_ENTHI</name>
<dbReference type="VEuPathDB" id="AmoebaDB:EHI7A_025260"/>
<dbReference type="EMBL" id="BDEQ01000001">
    <property type="protein sequence ID" value="GAT98481.1"/>
    <property type="molecule type" value="Genomic_DNA"/>
</dbReference>
<dbReference type="Proteomes" id="UP000078387">
    <property type="component" value="Unassembled WGS sequence"/>
</dbReference>
<protein>
    <submittedName>
        <fullName evidence="1">DNA-directed RNA polymerase II subunit putative</fullName>
    </submittedName>
</protein>
<reference evidence="1 2" key="1">
    <citation type="submission" date="2016-05" db="EMBL/GenBank/DDBJ databases">
        <title>First whole genome sequencing of Entamoeba histolytica HM1:IMSS-clone-6.</title>
        <authorList>
            <person name="Mukherjee Avik.K."/>
            <person name="Izumyama S."/>
            <person name="Nakada-Tsukui K."/>
            <person name="Nozaki T."/>
        </authorList>
    </citation>
    <scope>NUCLEOTIDE SEQUENCE [LARGE SCALE GENOMIC DNA]</scope>
    <source>
        <strain evidence="1 2">HM1:IMSS clone 6</strain>
    </source>
</reference>
<dbReference type="SUPFAM" id="SSF57783">
    <property type="entry name" value="Zinc beta-ribbon"/>
    <property type="match status" value="1"/>
</dbReference>
<comment type="caution">
    <text evidence="1">The sequence shown here is derived from an EMBL/GenBank/DDBJ whole genome shotgun (WGS) entry which is preliminary data.</text>
</comment>
<dbReference type="VEuPathDB" id="AmoebaDB:EHI8A_048810"/>
<evidence type="ECO:0000313" key="2">
    <source>
        <dbReference type="Proteomes" id="UP000078387"/>
    </source>
</evidence>
<dbReference type="VEuPathDB" id="AmoebaDB:KM1_056560"/>